<dbReference type="SUPFAM" id="SSF52047">
    <property type="entry name" value="RNI-like"/>
    <property type="match status" value="1"/>
</dbReference>
<protein>
    <submittedName>
        <fullName evidence="1">Uncharacterized protein</fullName>
    </submittedName>
</protein>
<dbReference type="Gene3D" id="1.20.1280.50">
    <property type="match status" value="1"/>
</dbReference>
<dbReference type="SMART" id="SM00579">
    <property type="entry name" value="FBD"/>
    <property type="match status" value="1"/>
</dbReference>
<sequence length="318" mass="36123">MAKQAKYEGLLDSLPDSILCHILSFLPTRDAVRTSVLSPRWRTLRLSSIDFVDGCSLLGLISGCPVLEDLVLFCCSIDRASELNIHSLSLKRLALDFQNWHFVRSDGFDLSIDAPSLVYFKYTHRGGRGYGARNMESLKKADITIFNFNNVDREQSAALLRGICNVQVLHLFIIDQDARLIRTPTDPVLAFNKLVELRFKNHGDPRTLSVTWMLEFLHRAPNLKTLILDLADADGVYELLPKQVPSCLLYGLKEISLVSFKGKTDTHMLKLFSYFLIHASALKKLVMSTNVLQQHRSNIMKKLSSLPRRSKKCEFVIR</sequence>
<name>A0ABR2B643_9ROSI</name>
<keyword evidence="2" id="KW-1185">Reference proteome</keyword>
<evidence type="ECO:0000313" key="1">
    <source>
        <dbReference type="EMBL" id="KAK8502101.1"/>
    </source>
</evidence>
<dbReference type="InterPro" id="IPR050232">
    <property type="entry name" value="FBL13/AtMIF1-like"/>
</dbReference>
<organism evidence="1 2">
    <name type="scientific">Hibiscus sabdariffa</name>
    <name type="common">roselle</name>
    <dbReference type="NCBI Taxonomy" id="183260"/>
    <lineage>
        <taxon>Eukaryota</taxon>
        <taxon>Viridiplantae</taxon>
        <taxon>Streptophyta</taxon>
        <taxon>Embryophyta</taxon>
        <taxon>Tracheophyta</taxon>
        <taxon>Spermatophyta</taxon>
        <taxon>Magnoliopsida</taxon>
        <taxon>eudicotyledons</taxon>
        <taxon>Gunneridae</taxon>
        <taxon>Pentapetalae</taxon>
        <taxon>rosids</taxon>
        <taxon>malvids</taxon>
        <taxon>Malvales</taxon>
        <taxon>Malvaceae</taxon>
        <taxon>Malvoideae</taxon>
        <taxon>Hibiscus</taxon>
    </lineage>
</organism>
<gene>
    <name evidence="1" type="ORF">V6N12_012552</name>
</gene>
<dbReference type="Pfam" id="PF08387">
    <property type="entry name" value="FBD"/>
    <property type="match status" value="1"/>
</dbReference>
<dbReference type="InterPro" id="IPR006566">
    <property type="entry name" value="FBD"/>
</dbReference>
<dbReference type="PANTHER" id="PTHR31900:SF27">
    <property type="entry name" value="FBD DOMAIN-CONTAINING PROTEIN"/>
    <property type="match status" value="1"/>
</dbReference>
<dbReference type="SUPFAM" id="SSF81383">
    <property type="entry name" value="F-box domain"/>
    <property type="match status" value="1"/>
</dbReference>
<dbReference type="InterPro" id="IPR053781">
    <property type="entry name" value="F-box_AtFBL13-like"/>
</dbReference>
<reference evidence="1 2" key="1">
    <citation type="journal article" date="2024" name="G3 (Bethesda)">
        <title>Genome assembly of Hibiscus sabdariffa L. provides insights into metabolisms of medicinal natural products.</title>
        <authorList>
            <person name="Kim T."/>
        </authorList>
    </citation>
    <scope>NUCLEOTIDE SEQUENCE [LARGE SCALE GENOMIC DNA]</scope>
    <source>
        <strain evidence="1">TK-2024</strain>
        <tissue evidence="1">Old leaves</tissue>
    </source>
</reference>
<dbReference type="Proteomes" id="UP001472677">
    <property type="component" value="Unassembled WGS sequence"/>
</dbReference>
<dbReference type="PROSITE" id="PS50181">
    <property type="entry name" value="FBOX"/>
    <property type="match status" value="1"/>
</dbReference>
<evidence type="ECO:0000313" key="2">
    <source>
        <dbReference type="Proteomes" id="UP001472677"/>
    </source>
</evidence>
<accession>A0ABR2B643</accession>
<dbReference type="InterPro" id="IPR036047">
    <property type="entry name" value="F-box-like_dom_sf"/>
</dbReference>
<dbReference type="InterPro" id="IPR001810">
    <property type="entry name" value="F-box_dom"/>
</dbReference>
<dbReference type="PANTHER" id="PTHR31900">
    <property type="entry name" value="F-BOX/RNI SUPERFAMILY PROTEIN-RELATED"/>
    <property type="match status" value="1"/>
</dbReference>
<comment type="caution">
    <text evidence="1">The sequence shown here is derived from an EMBL/GenBank/DDBJ whole genome shotgun (WGS) entry which is preliminary data.</text>
</comment>
<dbReference type="Pfam" id="PF00646">
    <property type="entry name" value="F-box"/>
    <property type="match status" value="1"/>
</dbReference>
<dbReference type="CDD" id="cd22160">
    <property type="entry name" value="F-box_AtFBL13-like"/>
    <property type="match status" value="1"/>
</dbReference>
<proteinExistence type="predicted"/>
<dbReference type="EMBL" id="JBBPBM010000176">
    <property type="protein sequence ID" value="KAK8502101.1"/>
    <property type="molecule type" value="Genomic_DNA"/>
</dbReference>